<evidence type="ECO:0000256" key="1">
    <source>
        <dbReference type="SAM" id="MobiDB-lite"/>
    </source>
</evidence>
<dbReference type="AlphaFoldDB" id="A0A9D2MUR6"/>
<feature type="signal peptide" evidence="2">
    <location>
        <begin position="1"/>
        <end position="19"/>
    </location>
</feature>
<reference evidence="4" key="1">
    <citation type="journal article" date="2021" name="PeerJ">
        <title>Extensive microbial diversity within the chicken gut microbiome revealed by metagenomics and culture.</title>
        <authorList>
            <person name="Gilroy R."/>
            <person name="Ravi A."/>
            <person name="Getino M."/>
            <person name="Pursley I."/>
            <person name="Horton D.L."/>
            <person name="Alikhan N.F."/>
            <person name="Baker D."/>
            <person name="Gharbi K."/>
            <person name="Hall N."/>
            <person name="Watson M."/>
            <person name="Adriaenssens E.M."/>
            <person name="Foster-Nyarko E."/>
            <person name="Jarju S."/>
            <person name="Secka A."/>
            <person name="Antonio M."/>
            <person name="Oren A."/>
            <person name="Chaudhuri R.R."/>
            <person name="La Ragione R."/>
            <person name="Hildebrand F."/>
            <person name="Pallen M.J."/>
        </authorList>
    </citation>
    <scope>NUCLEOTIDE SEQUENCE</scope>
    <source>
        <strain evidence="4">USAMLcec3-2134</strain>
    </source>
</reference>
<accession>A0A9D2MUR6</accession>
<gene>
    <name evidence="4" type="ORF">H9763_11230</name>
</gene>
<name>A0A9D2MUR6_9FIRM</name>
<dbReference type="PROSITE" id="PS50234">
    <property type="entry name" value="VWFA"/>
    <property type="match status" value="1"/>
</dbReference>
<feature type="region of interest" description="Disordered" evidence="1">
    <location>
        <begin position="764"/>
        <end position="785"/>
    </location>
</feature>
<dbReference type="Proteomes" id="UP000886883">
    <property type="component" value="Unassembled WGS sequence"/>
</dbReference>
<reference evidence="4" key="2">
    <citation type="submission" date="2021-04" db="EMBL/GenBank/DDBJ databases">
        <authorList>
            <person name="Gilroy R."/>
        </authorList>
    </citation>
    <scope>NUCLEOTIDE SEQUENCE</scope>
    <source>
        <strain evidence="4">USAMLcec3-2134</strain>
    </source>
</reference>
<evidence type="ECO:0000313" key="5">
    <source>
        <dbReference type="Proteomes" id="UP000886883"/>
    </source>
</evidence>
<dbReference type="Pfam" id="PF00092">
    <property type="entry name" value="VWA"/>
    <property type="match status" value="1"/>
</dbReference>
<evidence type="ECO:0000313" key="4">
    <source>
        <dbReference type="EMBL" id="HJB92020.1"/>
    </source>
</evidence>
<comment type="caution">
    <text evidence="4">The sequence shown here is derived from an EMBL/GenBank/DDBJ whole genome shotgun (WGS) entry which is preliminary data.</text>
</comment>
<feature type="domain" description="VWFA" evidence="3">
    <location>
        <begin position="353"/>
        <end position="522"/>
    </location>
</feature>
<dbReference type="Gene3D" id="3.40.50.410">
    <property type="entry name" value="von Willebrand factor, type A domain"/>
    <property type="match status" value="1"/>
</dbReference>
<dbReference type="SUPFAM" id="SSF53300">
    <property type="entry name" value="vWA-like"/>
    <property type="match status" value="1"/>
</dbReference>
<sequence length="1024" mass="110960">MKRGRILALLLSLSMVCAALPGGTVRAVEGSGDEEGGKTEGMVYHKTAEANGDGTYTIQLETYATGDKIITEGEKDKPADIVLVLDQSGSMEDDMASYGFREYSQKDNEDYYRLRHNNGSGNLYHKTEDGSYISVSVVYKDHYGYEMITSGRNNSSGGWGSKYTNYWNNRNNLYARVNGEYQQVTVKREWNGGIFGEYTYTYTLSDGTVIARSSGNDGNPSFSDIDGNQLYLAVADESQREYTYTYTDETGKTTEIETSTGNDTMPRTVFYERYVTGSTQKLEALKTAVTGFVNSVAAKAAGEDGELGTADDVDHRIAVVGFASQSGSGNNTELLSIAGENSQVGSSGETVGVKYGDIHNSHYTQVLQDMSTEQGRDMVDKAVDALAANGATKSDLGMEMAKNILEKNPVPDGKERSRVVIFFTDGKPTSSNTFDTTVADSTIGYATTIKNAGAKVYSVGIFDGADATDPGREPGTGWNISDVDKCNWFMQNVSSNNGTPQDPSYYLSAADSETLNSIFEKISDNIESGGSGTTLDEHTVIRDVIAQSFALPDGADASDISLKTYKCTGKGADGEYTWSENAGGSMGARASIAQDGTIEVTGFDFAENYVGEKKVNGVTQEYFGNKLVISFKVVPKKGFLGGNGVPTNESAGIYKDKDQKDPLFTYEVPEVDVPIGEVTVETPDKNVYLLGTVTFNDIKGGAGVKVGDVELELDLDSKKENFGLEPWQNAYVNISPEYKGASGGNFVDDMTGLTGDTSYTVSVKVSPKTEGDAEEKSGEDTGSINVYKPELTFEDSDVYYGDDAPKEYADNLTGTRWFHADKATDEATDEITYSDSVNMIGGEPELTMTYKPEEGKILDDKIAVKEDIAVDAAVAIGTTDVTGYTTFLHTDCGEGKEALPANGKFWLHVKTCSLTVTKQKGAEGEPYAFTIYKDDDLYTELTVVGNRSVIIGELPVGSYRIEEDEDWSWRYTPEYDRGSVTLSKENPEGSITCTNKKSEDSWLNGYSDVEANVYGNAKSKKGGR</sequence>
<proteinExistence type="predicted"/>
<keyword evidence="2" id="KW-0732">Signal</keyword>
<dbReference type="InterPro" id="IPR002035">
    <property type="entry name" value="VWF_A"/>
</dbReference>
<organism evidence="4 5">
    <name type="scientific">Candidatus Eisenbergiella merdigallinarum</name>
    <dbReference type="NCBI Taxonomy" id="2838552"/>
    <lineage>
        <taxon>Bacteria</taxon>
        <taxon>Bacillati</taxon>
        <taxon>Bacillota</taxon>
        <taxon>Clostridia</taxon>
        <taxon>Lachnospirales</taxon>
        <taxon>Lachnospiraceae</taxon>
        <taxon>Eisenbergiella</taxon>
    </lineage>
</organism>
<evidence type="ECO:0000256" key="2">
    <source>
        <dbReference type="SAM" id="SignalP"/>
    </source>
</evidence>
<feature type="chain" id="PRO_5039037904" evidence="2">
    <location>
        <begin position="20"/>
        <end position="1024"/>
    </location>
</feature>
<evidence type="ECO:0000259" key="3">
    <source>
        <dbReference type="PROSITE" id="PS50234"/>
    </source>
</evidence>
<dbReference type="InterPro" id="IPR036465">
    <property type="entry name" value="vWFA_dom_sf"/>
</dbReference>
<feature type="compositionally biased region" description="Basic and acidic residues" evidence="1">
    <location>
        <begin position="767"/>
        <end position="779"/>
    </location>
</feature>
<dbReference type="CDD" id="cd00198">
    <property type="entry name" value="vWFA"/>
    <property type="match status" value="1"/>
</dbReference>
<protein>
    <submittedName>
        <fullName evidence="4">VWA domain-containing protein</fullName>
    </submittedName>
</protein>
<dbReference type="EMBL" id="DWXE01000041">
    <property type="protein sequence ID" value="HJB92020.1"/>
    <property type="molecule type" value="Genomic_DNA"/>
</dbReference>